<dbReference type="EMBL" id="SPNV01000218">
    <property type="protein sequence ID" value="KAF5858137.1"/>
    <property type="molecule type" value="Genomic_DNA"/>
</dbReference>
<evidence type="ECO:0000256" key="5">
    <source>
        <dbReference type="SAM" id="Phobius"/>
    </source>
</evidence>
<dbReference type="InterPro" id="IPR036259">
    <property type="entry name" value="MFS_trans_sf"/>
</dbReference>
<keyword evidence="7" id="KW-1185">Reference proteome</keyword>
<dbReference type="SUPFAM" id="SSF103473">
    <property type="entry name" value="MFS general substrate transporter"/>
    <property type="match status" value="1"/>
</dbReference>
<sequence length="128" mass="13863">MVMRSRQASASVWFQTARGMSPLQSGINTLPLVVAILIFSALTGRFISWWGPYTPEGPRTLWIPSLVLLGIGSGSGVPTPFIAPQTVLDMHDLYAGMALMTFSQDLGGAIFISIAQAIFLNRLTTHLQ</sequence>
<keyword evidence="4 5" id="KW-0472">Membrane</keyword>
<feature type="transmembrane region" description="Helical" evidence="5">
    <location>
        <begin position="94"/>
        <end position="120"/>
    </location>
</feature>
<evidence type="ECO:0000256" key="3">
    <source>
        <dbReference type="ARBA" id="ARBA00022989"/>
    </source>
</evidence>
<organism evidence="6 7">
    <name type="scientific">Petromyces alliaceus</name>
    <name type="common">Aspergillus alliaceus</name>
    <dbReference type="NCBI Taxonomy" id="209559"/>
    <lineage>
        <taxon>Eukaryota</taxon>
        <taxon>Fungi</taxon>
        <taxon>Dikarya</taxon>
        <taxon>Ascomycota</taxon>
        <taxon>Pezizomycotina</taxon>
        <taxon>Eurotiomycetes</taxon>
        <taxon>Eurotiomycetidae</taxon>
        <taxon>Eurotiales</taxon>
        <taxon>Aspergillaceae</taxon>
        <taxon>Aspergillus</taxon>
        <taxon>Aspergillus subgen. Circumdati</taxon>
    </lineage>
</organism>
<dbReference type="GO" id="GO:0022857">
    <property type="term" value="F:transmembrane transporter activity"/>
    <property type="evidence" value="ECO:0007669"/>
    <property type="project" value="TreeGrafter"/>
</dbReference>
<evidence type="ECO:0000256" key="4">
    <source>
        <dbReference type="ARBA" id="ARBA00023136"/>
    </source>
</evidence>
<protein>
    <submittedName>
        <fullName evidence="6">Uncharacterized protein</fullName>
    </submittedName>
</protein>
<comment type="caution">
    <text evidence="6">The sequence shown here is derived from an EMBL/GenBank/DDBJ whole genome shotgun (WGS) entry which is preliminary data.</text>
</comment>
<keyword evidence="3 5" id="KW-1133">Transmembrane helix</keyword>
<evidence type="ECO:0000313" key="6">
    <source>
        <dbReference type="EMBL" id="KAF5858137.1"/>
    </source>
</evidence>
<comment type="subcellular location">
    <subcellularLocation>
        <location evidence="1">Membrane</location>
        <topology evidence="1">Multi-pass membrane protein</topology>
    </subcellularLocation>
</comment>
<gene>
    <name evidence="6" type="ORF">ETB97_004741</name>
</gene>
<dbReference type="Proteomes" id="UP000541154">
    <property type="component" value="Unassembled WGS sequence"/>
</dbReference>
<proteinExistence type="predicted"/>
<evidence type="ECO:0000256" key="1">
    <source>
        <dbReference type="ARBA" id="ARBA00004141"/>
    </source>
</evidence>
<feature type="transmembrane region" description="Helical" evidence="5">
    <location>
        <begin position="61"/>
        <end position="82"/>
    </location>
</feature>
<reference evidence="6 7" key="1">
    <citation type="submission" date="2019-04" db="EMBL/GenBank/DDBJ databases">
        <title>Aspergillus burnettii sp. nov., novel species from soil in southeast Queensland.</title>
        <authorList>
            <person name="Gilchrist C.L.M."/>
            <person name="Pitt J.I."/>
            <person name="Lange L."/>
            <person name="Lacey H.J."/>
            <person name="Vuong D."/>
            <person name="Midgley D.J."/>
            <person name="Greenfield P."/>
            <person name="Bradbury M."/>
            <person name="Lacey E."/>
            <person name="Busk P.K."/>
            <person name="Pilgaard B."/>
            <person name="Chooi Y.H."/>
            <person name="Piggott A.M."/>
        </authorList>
    </citation>
    <scope>NUCLEOTIDE SEQUENCE [LARGE SCALE GENOMIC DNA]</scope>
    <source>
        <strain evidence="6 7">FRR 5400</strain>
    </source>
</reference>
<dbReference type="GO" id="GO:0005886">
    <property type="term" value="C:plasma membrane"/>
    <property type="evidence" value="ECO:0007669"/>
    <property type="project" value="TreeGrafter"/>
</dbReference>
<dbReference type="PANTHER" id="PTHR23501">
    <property type="entry name" value="MAJOR FACILITATOR SUPERFAMILY"/>
    <property type="match status" value="1"/>
</dbReference>
<name>A0A8H6E3K4_PETAA</name>
<feature type="transmembrane region" description="Helical" evidence="5">
    <location>
        <begin position="29"/>
        <end position="49"/>
    </location>
</feature>
<evidence type="ECO:0000313" key="7">
    <source>
        <dbReference type="Proteomes" id="UP000541154"/>
    </source>
</evidence>
<keyword evidence="2 5" id="KW-0812">Transmembrane</keyword>
<accession>A0A8H6E3K4</accession>
<dbReference type="PANTHER" id="PTHR23501:SF199">
    <property type="entry name" value="MFS EFFLUX TRANSPORTER INPD-RELATED"/>
    <property type="match status" value="1"/>
</dbReference>
<dbReference type="AlphaFoldDB" id="A0A8H6E3K4"/>
<evidence type="ECO:0000256" key="2">
    <source>
        <dbReference type="ARBA" id="ARBA00022692"/>
    </source>
</evidence>